<dbReference type="Gene3D" id="1.10.1040.10">
    <property type="entry name" value="N-(1-d-carboxylethyl)-l-norvaline Dehydrogenase, domain 2"/>
    <property type="match status" value="1"/>
</dbReference>
<protein>
    <submittedName>
        <fullName evidence="2">Mannitol-1-phosphate 5-dehydrogenase</fullName>
        <ecNumber evidence="2">1.1.1.17</ecNumber>
    </submittedName>
</protein>
<proteinExistence type="predicted"/>
<comment type="caution">
    <text evidence="2">The sequence shown here is derived from an EMBL/GenBank/DDBJ whole genome shotgun (WGS) entry which is preliminary data.</text>
</comment>
<keyword evidence="2" id="KW-0560">Oxidoreductase</keyword>
<evidence type="ECO:0000259" key="1">
    <source>
        <dbReference type="Pfam" id="PF08125"/>
    </source>
</evidence>
<sequence>MLESAEALSKKYAVELDEILRHIQDLLFRFTNRALKDTCARVGADIPRKLSAQDRLIGSAKLCVEQGVVPAYLCVGAAGAIYEYLRQNEMAQTSEHAAEVLQQLSALENAELSGRILEYYAQFAAGEPIANIRRAAQRVKAEFNHDVV</sequence>
<reference evidence="2" key="1">
    <citation type="submission" date="2019-08" db="EMBL/GenBank/DDBJ databases">
        <authorList>
            <person name="Kucharzyk K."/>
            <person name="Murdoch R.W."/>
            <person name="Higgins S."/>
            <person name="Loffler F."/>
        </authorList>
    </citation>
    <scope>NUCLEOTIDE SEQUENCE</scope>
</reference>
<dbReference type="GO" id="GO:0008926">
    <property type="term" value="F:mannitol-1-phosphate 5-dehydrogenase activity"/>
    <property type="evidence" value="ECO:0007669"/>
    <property type="project" value="UniProtKB-EC"/>
</dbReference>
<organism evidence="2">
    <name type="scientific">bioreactor metagenome</name>
    <dbReference type="NCBI Taxonomy" id="1076179"/>
    <lineage>
        <taxon>unclassified sequences</taxon>
        <taxon>metagenomes</taxon>
        <taxon>ecological metagenomes</taxon>
    </lineage>
</organism>
<dbReference type="InterPro" id="IPR013328">
    <property type="entry name" value="6PGD_dom2"/>
</dbReference>
<name>A0A645E069_9ZZZZ</name>
<dbReference type="InterPro" id="IPR013118">
    <property type="entry name" value="Mannitol_DH_C"/>
</dbReference>
<dbReference type="EC" id="1.1.1.17" evidence="2"/>
<dbReference type="EMBL" id="VSSQ01040923">
    <property type="protein sequence ID" value="MPM94253.1"/>
    <property type="molecule type" value="Genomic_DNA"/>
</dbReference>
<dbReference type="SUPFAM" id="SSF48179">
    <property type="entry name" value="6-phosphogluconate dehydrogenase C-terminal domain-like"/>
    <property type="match status" value="1"/>
</dbReference>
<feature type="domain" description="Mannitol dehydrogenase C-terminal" evidence="1">
    <location>
        <begin position="2"/>
        <end position="104"/>
    </location>
</feature>
<dbReference type="InterPro" id="IPR008927">
    <property type="entry name" value="6-PGluconate_DH-like_C_sf"/>
</dbReference>
<dbReference type="AlphaFoldDB" id="A0A645E069"/>
<evidence type="ECO:0000313" key="2">
    <source>
        <dbReference type="EMBL" id="MPM94253.1"/>
    </source>
</evidence>
<gene>
    <name evidence="2" type="primary">mtlD_11</name>
    <name evidence="2" type="ORF">SDC9_141399</name>
</gene>
<dbReference type="Pfam" id="PF08125">
    <property type="entry name" value="Mannitol_dh_C"/>
    <property type="match status" value="1"/>
</dbReference>
<accession>A0A645E069</accession>